<keyword evidence="3" id="KW-1185">Reference proteome</keyword>
<reference evidence="3" key="1">
    <citation type="submission" date="2012-06" db="EMBL/GenBank/DDBJ databases">
        <title>Complete sequence of Desulfitobacterium dehalogenans ATCC 51507.</title>
        <authorList>
            <person name="Lucas S."/>
            <person name="Han J."/>
            <person name="Lapidus A."/>
            <person name="Cheng J.-F."/>
            <person name="Goodwin L."/>
            <person name="Pitluck S."/>
            <person name="Peters L."/>
            <person name="Ovchinnikova G."/>
            <person name="Teshima H."/>
            <person name="Detter J.C."/>
            <person name="Han C."/>
            <person name="Tapia R."/>
            <person name="Land M."/>
            <person name="Hauser L."/>
            <person name="Kyrpides N."/>
            <person name="Ivanova N."/>
            <person name="Pagani I."/>
            <person name="Kruse T."/>
            <person name="de Vos W.M."/>
            <person name="Smidt H."/>
            <person name="Woyke T."/>
        </authorList>
    </citation>
    <scope>NUCLEOTIDE SEQUENCE [LARGE SCALE GENOMIC DNA]</scope>
    <source>
        <strain evidence="3">ATCC 51507 / DSM 9161 / JW/IU-DC1</strain>
    </source>
</reference>
<accession>I4A4T6</accession>
<dbReference type="STRING" id="756499.Desde_0510"/>
<dbReference type="KEGG" id="ddh:Desde_0510"/>
<keyword evidence="1" id="KW-0812">Transmembrane</keyword>
<gene>
    <name evidence="2" type="ordered locus">Desde_0510</name>
</gene>
<keyword evidence="1" id="KW-1133">Transmembrane helix</keyword>
<dbReference type="eggNOG" id="ENOG5033829">
    <property type="taxonomic scope" value="Bacteria"/>
</dbReference>
<dbReference type="Proteomes" id="UP000006053">
    <property type="component" value="Chromosome"/>
</dbReference>
<evidence type="ECO:0000313" key="3">
    <source>
        <dbReference type="Proteomes" id="UP000006053"/>
    </source>
</evidence>
<evidence type="ECO:0000256" key="1">
    <source>
        <dbReference type="SAM" id="Phobius"/>
    </source>
</evidence>
<proteinExistence type="predicted"/>
<dbReference type="OrthoDB" id="2633851at2"/>
<organism evidence="2 3">
    <name type="scientific">Desulfitobacterium dehalogenans (strain ATCC 51507 / DSM 9161 / JW/IU-DC1)</name>
    <dbReference type="NCBI Taxonomy" id="756499"/>
    <lineage>
        <taxon>Bacteria</taxon>
        <taxon>Bacillati</taxon>
        <taxon>Bacillota</taxon>
        <taxon>Clostridia</taxon>
        <taxon>Eubacteriales</taxon>
        <taxon>Desulfitobacteriaceae</taxon>
        <taxon>Desulfitobacterium</taxon>
    </lineage>
</organism>
<feature type="transmembrane region" description="Helical" evidence="1">
    <location>
        <begin position="40"/>
        <end position="61"/>
    </location>
</feature>
<protein>
    <submittedName>
        <fullName evidence="2">Uncharacterized protein</fullName>
    </submittedName>
</protein>
<dbReference type="AlphaFoldDB" id="I4A4T6"/>
<keyword evidence="1" id="KW-0472">Membrane</keyword>
<dbReference type="HOGENOM" id="CLU_645165_0_0_9"/>
<reference evidence="2 3" key="2">
    <citation type="journal article" date="2015" name="J. Bacteriol.">
        <title>Genomic, proteomic, and biochemical analysis of the organohalide respiratory pathway in Desulfitobacterium dehalogenans.</title>
        <authorList>
            <person name="Kruse T."/>
            <person name="van de Pas B.A."/>
            <person name="Atteia A."/>
            <person name="Krab K."/>
            <person name="Hagen W.R."/>
            <person name="Goodwin L."/>
            <person name="Chain P."/>
            <person name="Boeren S."/>
            <person name="Maphosa F."/>
            <person name="Schraa G."/>
            <person name="de Vos W.M."/>
            <person name="van der Oost J."/>
            <person name="Smidt H."/>
            <person name="Stams A.J."/>
        </authorList>
    </citation>
    <scope>NUCLEOTIDE SEQUENCE [LARGE SCALE GENOMIC DNA]</scope>
    <source>
        <strain evidence="3">ATCC 51507 / DSM 9161 / JW/IU-DC1</strain>
    </source>
</reference>
<dbReference type="EMBL" id="CP003348">
    <property type="protein sequence ID" value="AFL98970.1"/>
    <property type="molecule type" value="Genomic_DNA"/>
</dbReference>
<dbReference type="RefSeq" id="WP_014792464.1">
    <property type="nucleotide sequence ID" value="NC_018017.1"/>
</dbReference>
<sequence length="425" mass="47018">MKAYKEYMNNIEVSETLHQRLISCAGKAQPQHRPPRIRRYATALACLALAMVSVFTLPRLMEHPIAPGPNNPGVSQSGDILSKYPLMFNQSRDHLAASNIAIPGHFWQELTAGELDAVFPGLTNTRTISATANFSSDGHEATLFNIDARVTSPSGLETTIQLAPGNVQLDYVFDVEAKTSDILGTEVTAGYFETRPNSRGQRNIIYFASFKLSDLAYYVELGGPETEKESLKREISELIGLLIEGGKADLTVLHPVLPELREERLTLEEARADADFGVYLPAALPEGFAFEDALRHINQIEDALFVNWTKGMGYIDWRVSLLEDKDKGRITLIAHRQNYDLSLYPIPRADSVPKELREIVDNPIFLRNELTLDTVRARAYEVADAGDEPGQRMGFSVLYGDVLVEIGVKGASPEVVFGILQGIGK</sequence>
<name>I4A4T6_DESDJ</name>
<evidence type="ECO:0000313" key="2">
    <source>
        <dbReference type="EMBL" id="AFL98970.1"/>
    </source>
</evidence>